<proteinExistence type="predicted"/>
<evidence type="ECO:0000313" key="1">
    <source>
        <dbReference type="EMBL" id="CAG8782252.1"/>
    </source>
</evidence>
<keyword evidence="2" id="KW-1185">Reference proteome</keyword>
<gene>
    <name evidence="1" type="ORF">GMARGA_LOCUS19903</name>
</gene>
<dbReference type="EMBL" id="CAJVQB010016985">
    <property type="protein sequence ID" value="CAG8782252.1"/>
    <property type="molecule type" value="Genomic_DNA"/>
</dbReference>
<feature type="non-terminal residue" evidence="1">
    <location>
        <position position="95"/>
    </location>
</feature>
<comment type="caution">
    <text evidence="1">The sequence shown here is derived from an EMBL/GenBank/DDBJ whole genome shotgun (WGS) entry which is preliminary data.</text>
</comment>
<name>A0ABN7VL44_GIGMA</name>
<evidence type="ECO:0000313" key="2">
    <source>
        <dbReference type="Proteomes" id="UP000789901"/>
    </source>
</evidence>
<sequence>MTLGFTANAEGYPINWFVYDTNARNNTANQHRLDQRNIDIIECTLATINPFVQGLYQLRNTDYPQARLIIQQATADVEIAACIIVHSTAVVQERS</sequence>
<accession>A0ABN7VL44</accession>
<dbReference type="Proteomes" id="UP000789901">
    <property type="component" value="Unassembled WGS sequence"/>
</dbReference>
<reference evidence="1 2" key="1">
    <citation type="submission" date="2021-06" db="EMBL/GenBank/DDBJ databases">
        <authorList>
            <person name="Kallberg Y."/>
            <person name="Tangrot J."/>
            <person name="Rosling A."/>
        </authorList>
    </citation>
    <scope>NUCLEOTIDE SEQUENCE [LARGE SCALE GENOMIC DNA]</scope>
    <source>
        <strain evidence="1 2">120-4 pot B 10/14</strain>
    </source>
</reference>
<organism evidence="1 2">
    <name type="scientific">Gigaspora margarita</name>
    <dbReference type="NCBI Taxonomy" id="4874"/>
    <lineage>
        <taxon>Eukaryota</taxon>
        <taxon>Fungi</taxon>
        <taxon>Fungi incertae sedis</taxon>
        <taxon>Mucoromycota</taxon>
        <taxon>Glomeromycotina</taxon>
        <taxon>Glomeromycetes</taxon>
        <taxon>Diversisporales</taxon>
        <taxon>Gigasporaceae</taxon>
        <taxon>Gigaspora</taxon>
    </lineage>
</organism>
<protein>
    <submittedName>
        <fullName evidence="1">34452_t:CDS:1</fullName>
    </submittedName>
</protein>